<accession>A0A0W0R198</accession>
<feature type="region of interest" description="Disordered" evidence="1">
    <location>
        <begin position="1"/>
        <end position="26"/>
    </location>
</feature>
<evidence type="ECO:0008006" key="5">
    <source>
        <dbReference type="Google" id="ProtNLM"/>
    </source>
</evidence>
<keyword evidence="4" id="KW-1185">Reference proteome</keyword>
<dbReference type="OrthoDB" id="5640839at2"/>
<organism evidence="3 4">
    <name type="scientific">Legionella adelaidensis</name>
    <dbReference type="NCBI Taxonomy" id="45056"/>
    <lineage>
        <taxon>Bacteria</taxon>
        <taxon>Pseudomonadati</taxon>
        <taxon>Pseudomonadota</taxon>
        <taxon>Gammaproteobacteria</taxon>
        <taxon>Legionellales</taxon>
        <taxon>Legionellaceae</taxon>
        <taxon>Legionella</taxon>
    </lineage>
</organism>
<keyword evidence="2" id="KW-0472">Membrane</keyword>
<dbReference type="STRING" id="45056.Lade_2088"/>
<evidence type="ECO:0000256" key="2">
    <source>
        <dbReference type="SAM" id="Phobius"/>
    </source>
</evidence>
<keyword evidence="2" id="KW-1133">Transmembrane helix</keyword>
<gene>
    <name evidence="3" type="ORF">Lade_2088</name>
</gene>
<reference evidence="3 4" key="1">
    <citation type="submission" date="2015-11" db="EMBL/GenBank/DDBJ databases">
        <title>Identification of large and diverse effector repertoires of 38 Legionella species.</title>
        <authorList>
            <person name="Burstein D."/>
            <person name="Amaro F."/>
            <person name="Zusman T."/>
            <person name="Lifshitz Z."/>
            <person name="Cohen O."/>
            <person name="Gilbert J.A."/>
            <person name="Pupko T."/>
            <person name="Shuman H.A."/>
            <person name="Segal G."/>
        </authorList>
    </citation>
    <scope>NUCLEOTIDE SEQUENCE [LARGE SCALE GENOMIC DNA]</scope>
    <source>
        <strain evidence="3 4">1762-AUS-E</strain>
    </source>
</reference>
<dbReference type="Proteomes" id="UP000054859">
    <property type="component" value="Unassembled WGS sequence"/>
</dbReference>
<feature type="compositionally biased region" description="Basic and acidic residues" evidence="1">
    <location>
        <begin position="1"/>
        <end position="14"/>
    </location>
</feature>
<dbReference type="EMBL" id="LNKA01000019">
    <property type="protein sequence ID" value="KTC64794.1"/>
    <property type="molecule type" value="Genomic_DNA"/>
</dbReference>
<keyword evidence="2" id="KW-0812">Transmembrane</keyword>
<comment type="caution">
    <text evidence="3">The sequence shown here is derived from an EMBL/GenBank/DDBJ whole genome shotgun (WGS) entry which is preliminary data.</text>
</comment>
<protein>
    <recommendedName>
        <fullName evidence="5">DUF883 domain-containing protein</fullName>
    </recommendedName>
</protein>
<evidence type="ECO:0000256" key="1">
    <source>
        <dbReference type="SAM" id="MobiDB-lite"/>
    </source>
</evidence>
<dbReference type="PATRIC" id="fig|45056.6.peg.2158"/>
<evidence type="ECO:0000313" key="3">
    <source>
        <dbReference type="EMBL" id="KTC64794.1"/>
    </source>
</evidence>
<dbReference type="AlphaFoldDB" id="A0A0W0R198"/>
<sequence length="85" mass="9677">MEQYKKDPSFDSRKQKIGQAASELADESRKYVNDLYEEGLNQLDEAQRVAREYSDQMLLKVQRNPLTAVLIAAGVGFILSSLLRK</sequence>
<proteinExistence type="predicted"/>
<name>A0A0W0R198_9GAMM</name>
<evidence type="ECO:0000313" key="4">
    <source>
        <dbReference type="Proteomes" id="UP000054859"/>
    </source>
</evidence>
<feature type="transmembrane region" description="Helical" evidence="2">
    <location>
        <begin position="66"/>
        <end position="83"/>
    </location>
</feature>
<dbReference type="RefSeq" id="WP_058463136.1">
    <property type="nucleotide sequence ID" value="NZ_CAAAHS010000001.1"/>
</dbReference>